<dbReference type="EMBL" id="PGCI01000167">
    <property type="protein sequence ID" value="PLW36001.1"/>
    <property type="molecule type" value="Genomic_DNA"/>
</dbReference>
<proteinExistence type="predicted"/>
<evidence type="ECO:0000313" key="4">
    <source>
        <dbReference type="Proteomes" id="UP000235388"/>
    </source>
</evidence>
<dbReference type="Proteomes" id="UP000235392">
    <property type="component" value="Unassembled WGS sequence"/>
</dbReference>
<evidence type="ECO:0000313" key="3">
    <source>
        <dbReference type="EMBL" id="PLW44124.1"/>
    </source>
</evidence>
<organism evidence="3 4">
    <name type="scientific">Puccinia coronata f. sp. avenae</name>
    <dbReference type="NCBI Taxonomy" id="200324"/>
    <lineage>
        <taxon>Eukaryota</taxon>
        <taxon>Fungi</taxon>
        <taxon>Dikarya</taxon>
        <taxon>Basidiomycota</taxon>
        <taxon>Pucciniomycotina</taxon>
        <taxon>Pucciniomycetes</taxon>
        <taxon>Pucciniales</taxon>
        <taxon>Pucciniaceae</taxon>
        <taxon>Puccinia</taxon>
    </lineage>
</organism>
<feature type="region of interest" description="Disordered" evidence="1">
    <location>
        <begin position="148"/>
        <end position="191"/>
    </location>
</feature>
<name>A0A2N5V2C1_9BASI</name>
<dbReference type="EMBL" id="PGCJ01000140">
    <property type="protein sequence ID" value="PLW44124.1"/>
    <property type="molecule type" value="Genomic_DNA"/>
</dbReference>
<protein>
    <submittedName>
        <fullName evidence="3">Uncharacterized protein</fullName>
    </submittedName>
</protein>
<keyword evidence="4" id="KW-1185">Reference proteome</keyword>
<feature type="compositionally biased region" description="Polar residues" evidence="1">
    <location>
        <begin position="56"/>
        <end position="81"/>
    </location>
</feature>
<gene>
    <name evidence="3" type="ORF">PCANC_13793</name>
    <name evidence="2" type="ORF">PCASD_13779</name>
</gene>
<evidence type="ECO:0000313" key="5">
    <source>
        <dbReference type="Proteomes" id="UP000235392"/>
    </source>
</evidence>
<dbReference type="AlphaFoldDB" id="A0A2N5V2C1"/>
<dbReference type="Proteomes" id="UP000235388">
    <property type="component" value="Unassembled WGS sequence"/>
</dbReference>
<sequence length="344" mass="37273">MSYSGAPEPNAQFSYGRATASYQFSAPHTGYPLQGHPPASTSTPGVNSAPAIPRQLWTTSPSLRGDPTSNSGSHQPTTSNNLPCENCNSKYQCVGQTESPVCHRCASLNPTYKTTFDGKSNSIPSNLRDWPRAPGQNLTMCYRPTNASPVPQNQLGNRPRMGTASTIPSRPHSLKPQGTLEPRGKSGPPRGCIPTLDARLSRLENLLGEVIPDAAHVLNPGTCEPRPPKISATTDRWALYPSQMSLADASKRRISQELPLELPEDPLLDGAMEDAFLAGQPLHDRYAGKTQQFSTRQSSAQNTASFSVFHTAHPTSPQGKPVWHDLLGINTCHYSTFYGNIVFL</sequence>
<evidence type="ECO:0000256" key="1">
    <source>
        <dbReference type="SAM" id="MobiDB-lite"/>
    </source>
</evidence>
<evidence type="ECO:0000313" key="2">
    <source>
        <dbReference type="EMBL" id="PLW36001.1"/>
    </source>
</evidence>
<comment type="caution">
    <text evidence="3">The sequence shown here is derived from an EMBL/GenBank/DDBJ whole genome shotgun (WGS) entry which is preliminary data.</text>
</comment>
<accession>A0A2N5V2C1</accession>
<feature type="region of interest" description="Disordered" evidence="1">
    <location>
        <begin position="25"/>
        <end position="81"/>
    </location>
</feature>
<reference evidence="4 5" key="1">
    <citation type="submission" date="2017-11" db="EMBL/GenBank/DDBJ databases">
        <title>De novo assembly and phasing of dikaryotic genomes from two isolates of Puccinia coronata f. sp. avenae, the causal agent of oat crown rust.</title>
        <authorList>
            <person name="Miller M.E."/>
            <person name="Zhang Y."/>
            <person name="Omidvar V."/>
            <person name="Sperschneider J."/>
            <person name="Schwessinger B."/>
            <person name="Raley C."/>
            <person name="Palmer J.M."/>
            <person name="Garnica D."/>
            <person name="Upadhyaya N."/>
            <person name="Rathjen J."/>
            <person name="Taylor J.M."/>
            <person name="Park R.F."/>
            <person name="Dodds P.N."/>
            <person name="Hirsch C.D."/>
            <person name="Kianian S.F."/>
            <person name="Figueroa M."/>
        </authorList>
    </citation>
    <scope>NUCLEOTIDE SEQUENCE [LARGE SCALE GENOMIC DNA]</scope>
    <source>
        <strain evidence="3">12NC29</strain>
        <strain evidence="2">12SD80</strain>
    </source>
</reference>
<dbReference type="OrthoDB" id="2506100at2759"/>